<dbReference type="EMBL" id="UFQB01000029">
    <property type="protein sequence ID" value="SSW71429.1"/>
    <property type="molecule type" value="Genomic_DNA"/>
</dbReference>
<dbReference type="Pfam" id="PF10670">
    <property type="entry name" value="DUF4198"/>
    <property type="match status" value="1"/>
</dbReference>
<feature type="chain" id="PRO_5018967980" description="Nickel uptake substrate-specific transmembrane region" evidence="1">
    <location>
        <begin position="22"/>
        <end position="210"/>
    </location>
</feature>
<dbReference type="SUPFAM" id="SSF49478">
    <property type="entry name" value="Cna protein B-type domain"/>
    <property type="match status" value="1"/>
</dbReference>
<dbReference type="AlphaFoldDB" id="A0A446CU77"/>
<evidence type="ECO:0008006" key="4">
    <source>
        <dbReference type="Google" id="ProtNLM"/>
    </source>
</evidence>
<gene>
    <name evidence="2" type="ORF">AGI3411_05118</name>
</gene>
<name>A0A446CU77_9BURK</name>
<accession>A0A446CU77</accession>
<sequence>MAFARTLAAIALLGAAGAAQAHFVWLERSAQGPAKAYFGEWADDLREKRDGLLGKIMISPVVTGADGKELKASADGVDFIEFAAAGKGDVRLRQPYQFKDTLVQYGAKAGREDTAAKLDLELVPAAAGANAFVLQFKGKPLAKTEVTVFGPPKWEKRFHSDENGRIEITTPWPGQYVLEAAHVEDKAGEAGGKTYAKIRYVSTLTFNVSQ</sequence>
<dbReference type="Proteomes" id="UP000289184">
    <property type="component" value="Unassembled WGS sequence"/>
</dbReference>
<feature type="signal peptide" evidence="1">
    <location>
        <begin position="1"/>
        <end position="21"/>
    </location>
</feature>
<reference evidence="2 3" key="1">
    <citation type="submission" date="2018-07" db="EMBL/GenBank/DDBJ databases">
        <authorList>
            <person name="Peeters C."/>
        </authorList>
    </citation>
    <scope>NUCLEOTIDE SEQUENCE [LARGE SCALE GENOMIC DNA]</scope>
    <source>
        <strain evidence="2 3">LMG 3411</strain>
    </source>
</reference>
<keyword evidence="1" id="KW-0732">Signal</keyword>
<proteinExistence type="predicted"/>
<evidence type="ECO:0000313" key="2">
    <source>
        <dbReference type="EMBL" id="SSW71429.1"/>
    </source>
</evidence>
<protein>
    <recommendedName>
        <fullName evidence="4">Nickel uptake substrate-specific transmembrane region</fullName>
    </recommendedName>
</protein>
<dbReference type="OrthoDB" id="8911471at2"/>
<evidence type="ECO:0000256" key="1">
    <source>
        <dbReference type="SAM" id="SignalP"/>
    </source>
</evidence>
<dbReference type="RefSeq" id="WP_129530156.1">
    <property type="nucleotide sequence ID" value="NZ_UFQB01000029.1"/>
</dbReference>
<dbReference type="InterPro" id="IPR019613">
    <property type="entry name" value="DUF4198"/>
</dbReference>
<organism evidence="2 3">
    <name type="scientific">Achromobacter agilis</name>
    <dbReference type="NCBI Taxonomy" id="1353888"/>
    <lineage>
        <taxon>Bacteria</taxon>
        <taxon>Pseudomonadati</taxon>
        <taxon>Pseudomonadota</taxon>
        <taxon>Betaproteobacteria</taxon>
        <taxon>Burkholderiales</taxon>
        <taxon>Alcaligenaceae</taxon>
        <taxon>Achromobacter</taxon>
    </lineage>
</organism>
<keyword evidence="3" id="KW-1185">Reference proteome</keyword>
<evidence type="ECO:0000313" key="3">
    <source>
        <dbReference type="Proteomes" id="UP000289184"/>
    </source>
</evidence>